<dbReference type="PANTHER" id="PTHR43566:SF1">
    <property type="entry name" value="AAA+ ATPASE DOMAIN-CONTAINING PROTEIN"/>
    <property type="match status" value="1"/>
</dbReference>
<dbReference type="Proteomes" id="UP000886602">
    <property type="component" value="Unassembled WGS sequence"/>
</dbReference>
<sequence>MFQRPQLTVLSSRLAEPRRFLQILAGPRQVGKTTLARQAIERFDGQAHYASADLPAAPDSSWIEQQWRLARLLAADCTSPRTALLVLDEVQKVPRWSEVVKMLWEEDSFARWPLHVVLLGSSQFLLQKGLGESLAGRFELIRVPHWSFTEMREAFGWDVDHYIYFGGYPGAATLIEDEFRWKSYVLDSIIEPTLSRDVLQLARIDKPALLRRLFVLGCAYSGQILSYQKMIGQLQDVGNTTTLANYLALLGGAWMLTGLDKFSGDLARSRAASPKLQALNTALITAQLRQSFATARQDGELWGRLVESAVGAHLLNTAPPGIETSYWRERNQDVDFVLHQGDRVLPIEVKSGRNKGSLSGLRGFAESFKVSDSLLVGTGGVALEKFFEAGAEAWMGTRG</sequence>
<keyword evidence="3" id="KW-0067">ATP-binding</keyword>
<evidence type="ECO:0000313" key="3">
    <source>
        <dbReference type="EMBL" id="MBK7425109.1"/>
    </source>
</evidence>
<feature type="domain" description="AAA" evidence="1">
    <location>
        <begin position="22"/>
        <end position="151"/>
    </location>
</feature>
<dbReference type="GO" id="GO:0005524">
    <property type="term" value="F:ATP binding"/>
    <property type="evidence" value="ECO:0007669"/>
    <property type="project" value="UniProtKB-KW"/>
</dbReference>
<keyword evidence="3" id="KW-0547">Nucleotide-binding</keyword>
<dbReference type="AlphaFoldDB" id="A0A9D7FAC7"/>
<feature type="domain" description="DUF4143" evidence="2">
    <location>
        <begin position="196"/>
        <end position="352"/>
    </location>
</feature>
<dbReference type="PANTHER" id="PTHR43566">
    <property type="entry name" value="CONSERVED PROTEIN"/>
    <property type="match status" value="1"/>
</dbReference>
<dbReference type="Pfam" id="PF13173">
    <property type="entry name" value="AAA_14"/>
    <property type="match status" value="1"/>
</dbReference>
<dbReference type="SUPFAM" id="SSF52540">
    <property type="entry name" value="P-loop containing nucleoside triphosphate hydrolases"/>
    <property type="match status" value="1"/>
</dbReference>
<reference evidence="3" key="1">
    <citation type="submission" date="2020-10" db="EMBL/GenBank/DDBJ databases">
        <title>Connecting structure to function with the recovery of over 1000 high-quality activated sludge metagenome-assembled genomes encoding full-length rRNA genes using long-read sequencing.</title>
        <authorList>
            <person name="Singleton C.M."/>
            <person name="Petriglieri F."/>
            <person name="Kristensen J.M."/>
            <person name="Kirkegaard R.H."/>
            <person name="Michaelsen T.Y."/>
            <person name="Andersen M.H."/>
            <person name="Karst S.M."/>
            <person name="Dueholm M.S."/>
            <person name="Nielsen P.H."/>
            <person name="Albertsen M."/>
        </authorList>
    </citation>
    <scope>NUCLEOTIDE SEQUENCE</scope>
    <source>
        <strain evidence="3">EsbW_18-Q3-R4-48_MAXAC.044</strain>
    </source>
</reference>
<name>A0A9D7FAC7_9RHOO</name>
<protein>
    <submittedName>
        <fullName evidence="3">ATP-binding protein</fullName>
    </submittedName>
</protein>
<dbReference type="EMBL" id="JADJNC010000060">
    <property type="protein sequence ID" value="MBK7425109.1"/>
    <property type="molecule type" value="Genomic_DNA"/>
</dbReference>
<evidence type="ECO:0000259" key="2">
    <source>
        <dbReference type="Pfam" id="PF13635"/>
    </source>
</evidence>
<comment type="caution">
    <text evidence="3">The sequence shown here is derived from an EMBL/GenBank/DDBJ whole genome shotgun (WGS) entry which is preliminary data.</text>
</comment>
<organism evidence="3 4">
    <name type="scientific">Candidatus Propionivibrio dominans</name>
    <dbReference type="NCBI Taxonomy" id="2954373"/>
    <lineage>
        <taxon>Bacteria</taxon>
        <taxon>Pseudomonadati</taxon>
        <taxon>Pseudomonadota</taxon>
        <taxon>Betaproteobacteria</taxon>
        <taxon>Rhodocyclales</taxon>
        <taxon>Rhodocyclaceae</taxon>
        <taxon>Propionivibrio</taxon>
    </lineage>
</organism>
<accession>A0A9D7FAC7</accession>
<dbReference type="InterPro" id="IPR025420">
    <property type="entry name" value="DUF4143"/>
</dbReference>
<dbReference type="Pfam" id="PF13635">
    <property type="entry name" value="DUF4143"/>
    <property type="match status" value="1"/>
</dbReference>
<evidence type="ECO:0000313" key="4">
    <source>
        <dbReference type="Proteomes" id="UP000886602"/>
    </source>
</evidence>
<proteinExistence type="predicted"/>
<dbReference type="InterPro" id="IPR027417">
    <property type="entry name" value="P-loop_NTPase"/>
</dbReference>
<evidence type="ECO:0000259" key="1">
    <source>
        <dbReference type="Pfam" id="PF13173"/>
    </source>
</evidence>
<dbReference type="InterPro" id="IPR041682">
    <property type="entry name" value="AAA_14"/>
</dbReference>
<gene>
    <name evidence="3" type="ORF">IPJ48_19645</name>
</gene>